<dbReference type="AlphaFoldDB" id="R7Z6I0"/>
<accession>R7Z6I0</accession>
<reference evidence="3" key="1">
    <citation type="submission" date="2012-06" db="EMBL/GenBank/DDBJ databases">
        <title>The genome sequence of Coniosporium apollinis CBS 100218.</title>
        <authorList>
            <consortium name="The Broad Institute Genome Sequencing Platform"/>
            <person name="Cuomo C."/>
            <person name="Gorbushina A."/>
            <person name="Noack S."/>
            <person name="Walker B."/>
            <person name="Young S.K."/>
            <person name="Zeng Q."/>
            <person name="Gargeya S."/>
            <person name="Fitzgerald M."/>
            <person name="Haas B."/>
            <person name="Abouelleil A."/>
            <person name="Alvarado L."/>
            <person name="Arachchi H.M."/>
            <person name="Berlin A.M."/>
            <person name="Chapman S.B."/>
            <person name="Goldberg J."/>
            <person name="Griggs A."/>
            <person name="Gujja S."/>
            <person name="Hansen M."/>
            <person name="Howarth C."/>
            <person name="Imamovic A."/>
            <person name="Larimer J."/>
            <person name="McCowan C."/>
            <person name="Montmayeur A."/>
            <person name="Murphy C."/>
            <person name="Neiman D."/>
            <person name="Pearson M."/>
            <person name="Priest M."/>
            <person name="Roberts A."/>
            <person name="Saif S."/>
            <person name="Shea T."/>
            <person name="Sisk P."/>
            <person name="Sykes S."/>
            <person name="Wortman J."/>
            <person name="Nusbaum C."/>
            <person name="Birren B."/>
        </authorList>
    </citation>
    <scope>NUCLEOTIDE SEQUENCE [LARGE SCALE GENOMIC DNA]</scope>
    <source>
        <strain evidence="3">CBS 100218</strain>
    </source>
</reference>
<dbReference type="InterPro" id="IPR038883">
    <property type="entry name" value="AN11006-like"/>
</dbReference>
<feature type="region of interest" description="Disordered" evidence="1">
    <location>
        <begin position="1"/>
        <end position="20"/>
    </location>
</feature>
<keyword evidence="3" id="KW-1185">Reference proteome</keyword>
<evidence type="ECO:0000313" key="3">
    <source>
        <dbReference type="Proteomes" id="UP000016924"/>
    </source>
</evidence>
<organism evidence="2 3">
    <name type="scientific">Coniosporium apollinis (strain CBS 100218)</name>
    <name type="common">Rock-inhabiting black yeast</name>
    <dbReference type="NCBI Taxonomy" id="1168221"/>
    <lineage>
        <taxon>Eukaryota</taxon>
        <taxon>Fungi</taxon>
        <taxon>Dikarya</taxon>
        <taxon>Ascomycota</taxon>
        <taxon>Pezizomycotina</taxon>
        <taxon>Dothideomycetes</taxon>
        <taxon>Dothideomycetes incertae sedis</taxon>
        <taxon>Coniosporium</taxon>
    </lineage>
</organism>
<dbReference type="OrthoDB" id="2951834at2759"/>
<dbReference type="PANTHER" id="PTHR42085:SF2">
    <property type="entry name" value="F-BOX DOMAIN-CONTAINING PROTEIN"/>
    <property type="match status" value="1"/>
</dbReference>
<gene>
    <name evidence="2" type="ORF">W97_08968</name>
</gene>
<evidence type="ECO:0000256" key="1">
    <source>
        <dbReference type="SAM" id="MobiDB-lite"/>
    </source>
</evidence>
<evidence type="ECO:0000313" key="2">
    <source>
        <dbReference type="EMBL" id="EON69708.1"/>
    </source>
</evidence>
<dbReference type="PANTHER" id="PTHR42085">
    <property type="entry name" value="F-BOX DOMAIN-CONTAINING PROTEIN"/>
    <property type="match status" value="1"/>
</dbReference>
<dbReference type="HOGENOM" id="CLU_1245275_0_0_1"/>
<dbReference type="EMBL" id="JH767625">
    <property type="protein sequence ID" value="EON69708.1"/>
    <property type="molecule type" value="Genomic_DNA"/>
</dbReference>
<dbReference type="RefSeq" id="XP_007785025.1">
    <property type="nucleotide sequence ID" value="XM_007786835.1"/>
</dbReference>
<dbReference type="GeneID" id="19906279"/>
<name>R7Z6I0_CONA1</name>
<sequence>METSASTDKASDPDAQPQEPASHFLRLAPELRILIYRHLLVTPIPIWIGSQRLEKSPVPPLNILLVNKLISSEAAEVLYTENTFATSLTTWTIPGFAPVRHTAYHRLRRLELTVALSKARPSYYDKTIATCVKKLNAGDRLRSVKFVIRNWDLCACDVERVMLLFKDLKVRGEVIVEQRPVHTSNLPFAAFNLRSSGGIGHASYGLMSEKAREELVRAMEFK</sequence>
<proteinExistence type="predicted"/>
<protein>
    <submittedName>
        <fullName evidence="2">Uncharacterized protein</fullName>
    </submittedName>
</protein>
<dbReference type="Proteomes" id="UP000016924">
    <property type="component" value="Unassembled WGS sequence"/>
</dbReference>